<keyword evidence="1" id="KW-0472">Membrane</keyword>
<keyword evidence="1" id="KW-0812">Transmembrane</keyword>
<evidence type="ECO:0000256" key="1">
    <source>
        <dbReference type="SAM" id="Phobius"/>
    </source>
</evidence>
<accession>C7BVT4</accession>
<keyword evidence="1" id="KW-1133">Transmembrane helix</keyword>
<evidence type="ECO:0008006" key="3">
    <source>
        <dbReference type="Google" id="ProtNLM"/>
    </source>
</evidence>
<sequence length="228" mass="25884">MCIVVEYTNFKSLSFPKLKQWNSCNAGPALKVIGNDDLETITFDNEIEFFGGHTVHMAEIRGNRRLSRRTIASLSRIFSPYTFQVPQHGECALSGQVEDLSLLNCDAYYGDIYFNKDVDGEIPTSGSLVDGCLVVKDTLLTDIEFIRSFNFNPSHKCKNEITGNPYLCISEELERHLMASMNITIMDNMNTNCRRYVDRFVVIVVLTGTYFILFSFTAICLKAYISMK</sequence>
<dbReference type="SUPFAM" id="SSF52058">
    <property type="entry name" value="L domain-like"/>
    <property type="match status" value="1"/>
</dbReference>
<organism evidence="2">
    <name type="scientific">Angiostrongylus cantonensis</name>
    <name type="common">Rat lungworm</name>
    <dbReference type="NCBI Taxonomy" id="6313"/>
    <lineage>
        <taxon>Eukaryota</taxon>
        <taxon>Metazoa</taxon>
        <taxon>Ecdysozoa</taxon>
        <taxon>Nematoda</taxon>
        <taxon>Chromadorea</taxon>
        <taxon>Rhabditida</taxon>
        <taxon>Rhabditina</taxon>
        <taxon>Rhabditomorpha</taxon>
        <taxon>Strongyloidea</taxon>
        <taxon>Metastrongylidae</taxon>
        <taxon>Angiostrongylus</taxon>
    </lineage>
</organism>
<reference evidence="2" key="1">
    <citation type="submission" date="2008-08" db="EMBL/GenBank/DDBJ databases">
        <authorList>
            <person name="Zhan X.M."/>
        </authorList>
    </citation>
    <scope>NUCLEOTIDE SEQUENCE</scope>
</reference>
<protein>
    <recommendedName>
        <fullName evidence="3">Receptor L-domain domain-containing protein</fullName>
    </recommendedName>
</protein>
<proteinExistence type="evidence at transcript level"/>
<evidence type="ECO:0000313" key="2">
    <source>
        <dbReference type="EMBL" id="CAR63599.1"/>
    </source>
</evidence>
<dbReference type="EMBL" id="FM207738">
    <property type="protein sequence ID" value="CAR63599.1"/>
    <property type="molecule type" value="mRNA"/>
</dbReference>
<feature type="transmembrane region" description="Helical" evidence="1">
    <location>
        <begin position="200"/>
        <end position="225"/>
    </location>
</feature>
<dbReference type="AlphaFoldDB" id="C7BVT4"/>
<reference evidence="2" key="2">
    <citation type="journal article" date="2009" name="BMC Mol. Biol.">
        <title>Preliminary molecular characterization of the human pathogen Angiostrongylus cantonensis.</title>
        <authorList>
            <person name="He H."/>
            <person name="Cheng M."/>
            <person name="Yang X."/>
            <person name="Meng J."/>
            <person name="He A."/>
            <person name="Zheng X."/>
            <person name="Li Z."/>
            <person name="Guo P."/>
            <person name="Pan Z."/>
            <person name="Zhan X."/>
        </authorList>
    </citation>
    <scope>NUCLEOTIDE SEQUENCE</scope>
</reference>
<name>C7BVT4_ANGCA</name>